<dbReference type="GO" id="GO:0045454">
    <property type="term" value="P:cell redox homeostasis"/>
    <property type="evidence" value="ECO:0007669"/>
    <property type="project" value="InterPro"/>
</dbReference>
<dbReference type="CDD" id="cd03418">
    <property type="entry name" value="GRX_GRXb_1_3_like"/>
    <property type="match status" value="1"/>
</dbReference>
<evidence type="ECO:0000256" key="4">
    <source>
        <dbReference type="ARBA" id="ARBA00022982"/>
    </source>
</evidence>
<evidence type="ECO:0000256" key="1">
    <source>
        <dbReference type="ARBA" id="ARBA00002549"/>
    </source>
</evidence>
<reference evidence="7" key="1">
    <citation type="submission" date="2020-12" db="EMBL/GenBank/DDBJ databases">
        <title>Bacterial taxonomy.</title>
        <authorList>
            <person name="Pan X."/>
        </authorList>
    </citation>
    <scope>NUCLEOTIDE SEQUENCE</scope>
    <source>
        <strain evidence="7">B2012</strain>
    </source>
</reference>
<evidence type="ECO:0000313" key="8">
    <source>
        <dbReference type="Proteomes" id="UP000609531"/>
    </source>
</evidence>
<dbReference type="SUPFAM" id="SSF52833">
    <property type="entry name" value="Thioredoxin-like"/>
    <property type="match status" value="1"/>
</dbReference>
<dbReference type="InterPro" id="IPR002109">
    <property type="entry name" value="Glutaredoxin"/>
</dbReference>
<comment type="similarity">
    <text evidence="2 5">Belongs to the glutaredoxin family.</text>
</comment>
<feature type="domain" description="Glutaredoxin" evidence="6">
    <location>
        <begin position="4"/>
        <end position="63"/>
    </location>
</feature>
<dbReference type="GO" id="GO:0015038">
    <property type="term" value="F:glutathione disulfide oxidoreductase activity"/>
    <property type="evidence" value="ECO:0007669"/>
    <property type="project" value="UniProtKB-UniRule"/>
</dbReference>
<evidence type="ECO:0000313" key="7">
    <source>
        <dbReference type="EMBL" id="MBJ3774082.1"/>
    </source>
</evidence>
<proteinExistence type="inferred from homology"/>
<keyword evidence="3 5" id="KW-0813">Transport</keyword>
<dbReference type="GO" id="GO:0009055">
    <property type="term" value="F:electron transfer activity"/>
    <property type="evidence" value="ECO:0007669"/>
    <property type="project" value="TreeGrafter"/>
</dbReference>
<evidence type="ECO:0000256" key="2">
    <source>
        <dbReference type="ARBA" id="ARBA00007787"/>
    </source>
</evidence>
<dbReference type="RefSeq" id="WP_198879987.1">
    <property type="nucleotide sequence ID" value="NZ_JAEKJA010000001.1"/>
</dbReference>
<dbReference type="InterPro" id="IPR036249">
    <property type="entry name" value="Thioredoxin-like_sf"/>
</dbReference>
<keyword evidence="4 5" id="KW-0249">Electron transport</keyword>
<evidence type="ECO:0000256" key="3">
    <source>
        <dbReference type="ARBA" id="ARBA00022448"/>
    </source>
</evidence>
<evidence type="ECO:0000259" key="6">
    <source>
        <dbReference type="Pfam" id="PF00462"/>
    </source>
</evidence>
<protein>
    <recommendedName>
        <fullName evidence="5">Glutaredoxin</fullName>
    </recommendedName>
</protein>
<dbReference type="InterPro" id="IPR011900">
    <property type="entry name" value="GRX_bact"/>
</dbReference>
<dbReference type="InterPro" id="IPR014025">
    <property type="entry name" value="Glutaredoxin_subgr"/>
</dbReference>
<sequence>MANVDIYTRDFCGYCTRAIRLLEQKGVDFTEHNASKDPKFRDEMIARSGRRTFPQVFIGDLHVGGSDELMAFERSGKLDAALEGTL</sequence>
<dbReference type="PROSITE" id="PS51354">
    <property type="entry name" value="GLUTAREDOXIN_2"/>
    <property type="match status" value="1"/>
</dbReference>
<dbReference type="AlphaFoldDB" id="A0A934IKP6"/>
<gene>
    <name evidence="7" type="primary">grxC</name>
    <name evidence="7" type="ORF">JCR33_00170</name>
</gene>
<comment type="caution">
    <text evidence="7">The sequence shown here is derived from an EMBL/GenBank/DDBJ whole genome shotgun (WGS) entry which is preliminary data.</text>
</comment>
<dbReference type="EMBL" id="JAEKJA010000001">
    <property type="protein sequence ID" value="MBJ3774082.1"/>
    <property type="molecule type" value="Genomic_DNA"/>
</dbReference>
<evidence type="ECO:0000256" key="5">
    <source>
        <dbReference type="RuleBase" id="RU364065"/>
    </source>
</evidence>
<dbReference type="PRINTS" id="PR00160">
    <property type="entry name" value="GLUTAREDOXIN"/>
</dbReference>
<dbReference type="PANTHER" id="PTHR34386">
    <property type="entry name" value="GLUTAREDOXIN"/>
    <property type="match status" value="1"/>
</dbReference>
<organism evidence="7 8">
    <name type="scientific">Acuticoccus mangrovi</name>
    <dbReference type="NCBI Taxonomy" id="2796142"/>
    <lineage>
        <taxon>Bacteria</taxon>
        <taxon>Pseudomonadati</taxon>
        <taxon>Pseudomonadota</taxon>
        <taxon>Alphaproteobacteria</taxon>
        <taxon>Hyphomicrobiales</taxon>
        <taxon>Amorphaceae</taxon>
        <taxon>Acuticoccus</taxon>
    </lineage>
</organism>
<dbReference type="NCBIfam" id="TIGR02181">
    <property type="entry name" value="GRX_bact"/>
    <property type="match status" value="1"/>
</dbReference>
<dbReference type="Proteomes" id="UP000609531">
    <property type="component" value="Unassembled WGS sequence"/>
</dbReference>
<accession>A0A934IKP6</accession>
<comment type="function">
    <text evidence="1 5">Has a glutathione-disulfide oxidoreductase activity in the presence of NADPH and glutathione reductase. Reduces low molecular weight disulfides and proteins.</text>
</comment>
<dbReference type="PANTHER" id="PTHR34386:SF1">
    <property type="entry name" value="GLUTAREDOXIN-LIKE PROTEIN NRDH"/>
    <property type="match status" value="1"/>
</dbReference>
<dbReference type="InterPro" id="IPR051548">
    <property type="entry name" value="Grx-like_ET"/>
</dbReference>
<keyword evidence="5" id="KW-0963">Cytoplasm</keyword>
<keyword evidence="8" id="KW-1185">Reference proteome</keyword>
<name>A0A934IKP6_9HYPH</name>
<dbReference type="Gene3D" id="3.40.30.10">
    <property type="entry name" value="Glutaredoxin"/>
    <property type="match status" value="1"/>
</dbReference>
<keyword evidence="5" id="KW-0676">Redox-active center</keyword>
<dbReference type="Pfam" id="PF00462">
    <property type="entry name" value="Glutaredoxin"/>
    <property type="match status" value="1"/>
</dbReference>